<dbReference type="RefSeq" id="XP_062705419.1">
    <property type="nucleotide sequence ID" value="XM_062849435.1"/>
</dbReference>
<dbReference type="InterPro" id="IPR035437">
    <property type="entry name" value="SNase_OB-fold_sf"/>
</dbReference>
<feature type="region of interest" description="Disordered" evidence="1">
    <location>
        <begin position="357"/>
        <end position="380"/>
    </location>
</feature>
<keyword evidence="3" id="KW-1185">Reference proteome</keyword>
<sequence>MSIEERDNDDLIRITHYINPHNFWFKHESAYLYNADEQEFQLELIEFCENTFGRGNITSGVYKPTQIGELVAVFYFQLGRWTRAKIDEIQQDLSGEVMCNVWAIDEGVPIKTSCRYLKPLPARFGKMPSTVKHGGLKGILPAESSYNYLEGRSVHKMVEAWCSGVVRVFQSLIEDAVSIKFCDQRHYQAQGVDMYFGTLKLTSHQNVTNNAVDLLKKAGGKMVMMVDEDEFYDKFPLLRTLDMRRSEDNEHRENMKYHTNTFRPEYASTTGAFETERKRFQDKYLIEQAREKFVEWDKRNTASSTVQGSNVCLDDYFPFSSQQLTKPVVSPLVQSSVPQSKPRRRYELEYDTLVDESDSEKESEAFAASQQRRCPPKTNQHHKNLNNQIARPPAKPHNGDIYEKSIADLAPALHKIKLRRRAAIQKEMDAASSSKANGNLPTLNIMPAGFDLGNVQFANGNTILGSSEVGVGARSAVSSQKPPRCSVVNNRRPRPQQRNDYHDSSLEEEMIRKLDIGGGNIEPADDEEEEERW</sequence>
<feature type="compositionally biased region" description="Basic and acidic residues" evidence="1">
    <location>
        <begin position="497"/>
        <end position="515"/>
    </location>
</feature>
<evidence type="ECO:0000313" key="2">
    <source>
        <dbReference type="EnsemblMetazoa" id="AALFPA23_014423.P20962"/>
    </source>
</evidence>
<dbReference type="GeneID" id="134287529"/>
<evidence type="ECO:0000256" key="1">
    <source>
        <dbReference type="SAM" id="MobiDB-lite"/>
    </source>
</evidence>
<proteinExistence type="predicted"/>
<organism evidence="2 3">
    <name type="scientific">Aedes albopictus</name>
    <name type="common">Asian tiger mosquito</name>
    <name type="synonym">Stegomyia albopicta</name>
    <dbReference type="NCBI Taxonomy" id="7160"/>
    <lineage>
        <taxon>Eukaryota</taxon>
        <taxon>Metazoa</taxon>
        <taxon>Ecdysozoa</taxon>
        <taxon>Arthropoda</taxon>
        <taxon>Hexapoda</taxon>
        <taxon>Insecta</taxon>
        <taxon>Pterygota</taxon>
        <taxon>Neoptera</taxon>
        <taxon>Endopterygota</taxon>
        <taxon>Diptera</taxon>
        <taxon>Nematocera</taxon>
        <taxon>Culicoidea</taxon>
        <taxon>Culicidae</taxon>
        <taxon>Culicinae</taxon>
        <taxon>Aedini</taxon>
        <taxon>Aedes</taxon>
        <taxon>Stegomyia</taxon>
    </lineage>
</organism>
<dbReference type="Gene3D" id="2.40.50.90">
    <property type="match status" value="1"/>
</dbReference>
<dbReference type="CDD" id="cd20379">
    <property type="entry name" value="Tudor_dTUD-like"/>
    <property type="match status" value="1"/>
</dbReference>
<reference evidence="2" key="2">
    <citation type="submission" date="2025-05" db="UniProtKB">
        <authorList>
            <consortium name="EnsemblMetazoa"/>
        </authorList>
    </citation>
    <scope>IDENTIFICATION</scope>
    <source>
        <strain evidence="2">Foshan</strain>
    </source>
</reference>
<reference evidence="3" key="1">
    <citation type="journal article" date="2015" name="Proc. Natl. Acad. Sci. U.S.A.">
        <title>Genome sequence of the Asian Tiger mosquito, Aedes albopictus, reveals insights into its biology, genetics, and evolution.</title>
        <authorList>
            <person name="Chen X.G."/>
            <person name="Jiang X."/>
            <person name="Gu J."/>
            <person name="Xu M."/>
            <person name="Wu Y."/>
            <person name="Deng Y."/>
            <person name="Zhang C."/>
            <person name="Bonizzoni M."/>
            <person name="Dermauw W."/>
            <person name="Vontas J."/>
            <person name="Armbruster P."/>
            <person name="Huang X."/>
            <person name="Yang Y."/>
            <person name="Zhang H."/>
            <person name="He W."/>
            <person name="Peng H."/>
            <person name="Liu Y."/>
            <person name="Wu K."/>
            <person name="Chen J."/>
            <person name="Lirakis M."/>
            <person name="Topalis P."/>
            <person name="Van Leeuwen T."/>
            <person name="Hall A.B."/>
            <person name="Jiang X."/>
            <person name="Thorpe C."/>
            <person name="Mueller R.L."/>
            <person name="Sun C."/>
            <person name="Waterhouse R.M."/>
            <person name="Yan G."/>
            <person name="Tu Z.J."/>
            <person name="Fang X."/>
            <person name="James A.A."/>
        </authorList>
    </citation>
    <scope>NUCLEOTIDE SEQUENCE [LARGE SCALE GENOMIC DNA]</scope>
    <source>
        <strain evidence="3">Foshan</strain>
    </source>
</reference>
<dbReference type="EnsemblMetazoa" id="AALFPA23_014423.R20962">
    <property type="protein sequence ID" value="AALFPA23_014423.P20962"/>
    <property type="gene ID" value="AALFPA23_014423"/>
</dbReference>
<dbReference type="Gene3D" id="2.30.30.140">
    <property type="match status" value="1"/>
</dbReference>
<feature type="compositionally biased region" description="Acidic residues" evidence="1">
    <location>
        <begin position="523"/>
        <end position="533"/>
    </location>
</feature>
<dbReference type="Proteomes" id="UP000069940">
    <property type="component" value="Unassembled WGS sequence"/>
</dbReference>
<evidence type="ECO:0008006" key="4">
    <source>
        <dbReference type="Google" id="ProtNLM"/>
    </source>
</evidence>
<feature type="region of interest" description="Disordered" evidence="1">
    <location>
        <begin position="474"/>
        <end position="533"/>
    </location>
</feature>
<name>A0ABM1Z2N1_AEDAL</name>
<dbReference type="SUPFAM" id="SSF63748">
    <property type="entry name" value="Tudor/PWWP/MBT"/>
    <property type="match status" value="1"/>
</dbReference>
<protein>
    <recommendedName>
        <fullName evidence="4">Tudor domain-containing protein</fullName>
    </recommendedName>
</protein>
<accession>A0ABM1Z2N1</accession>
<evidence type="ECO:0000313" key="3">
    <source>
        <dbReference type="Proteomes" id="UP000069940"/>
    </source>
</evidence>